<dbReference type="PANTHER" id="PTHR30469">
    <property type="entry name" value="MULTIDRUG RESISTANCE PROTEIN MDTA"/>
    <property type="match status" value="1"/>
</dbReference>
<comment type="similarity">
    <text evidence="1">Belongs to the membrane fusion protein (MFP) (TC 8.A.1) family.</text>
</comment>
<dbReference type="Pfam" id="PF25876">
    <property type="entry name" value="HH_MFP_RND"/>
    <property type="match status" value="1"/>
</dbReference>
<dbReference type="GO" id="GO:0015562">
    <property type="term" value="F:efflux transmembrane transporter activity"/>
    <property type="evidence" value="ECO:0007669"/>
    <property type="project" value="TreeGrafter"/>
</dbReference>
<dbReference type="Gene3D" id="2.40.420.20">
    <property type="match status" value="1"/>
</dbReference>
<proteinExistence type="inferred from homology"/>
<organism evidence="6 7">
    <name type="scientific">Thiobaca trueperi</name>
    <dbReference type="NCBI Taxonomy" id="127458"/>
    <lineage>
        <taxon>Bacteria</taxon>
        <taxon>Pseudomonadati</taxon>
        <taxon>Pseudomonadota</taxon>
        <taxon>Gammaproteobacteria</taxon>
        <taxon>Chromatiales</taxon>
        <taxon>Chromatiaceae</taxon>
        <taxon>Thiobaca</taxon>
    </lineage>
</organism>
<name>A0A4R3MTY8_9GAMM</name>
<dbReference type="Pfam" id="PF25954">
    <property type="entry name" value="Beta-barrel_RND_2"/>
    <property type="match status" value="1"/>
</dbReference>
<feature type="signal peptide" evidence="3">
    <location>
        <begin position="1"/>
        <end position="20"/>
    </location>
</feature>
<evidence type="ECO:0000256" key="2">
    <source>
        <dbReference type="SAM" id="Coils"/>
    </source>
</evidence>
<reference evidence="6 7" key="1">
    <citation type="submission" date="2019-03" db="EMBL/GenBank/DDBJ databases">
        <title>Genomic Encyclopedia of Type Strains, Phase IV (KMG-IV): sequencing the most valuable type-strain genomes for metagenomic binning, comparative biology and taxonomic classification.</title>
        <authorList>
            <person name="Goeker M."/>
        </authorList>
    </citation>
    <scope>NUCLEOTIDE SEQUENCE [LARGE SCALE GENOMIC DNA]</scope>
    <source>
        <strain evidence="6 7">DSM 13587</strain>
    </source>
</reference>
<dbReference type="AlphaFoldDB" id="A0A4R3MTY8"/>
<protein>
    <submittedName>
        <fullName evidence="6">RND family efflux transporter MFP subunit</fullName>
    </submittedName>
</protein>
<evidence type="ECO:0000256" key="3">
    <source>
        <dbReference type="SAM" id="SignalP"/>
    </source>
</evidence>
<feature type="coiled-coil region" evidence="2">
    <location>
        <begin position="91"/>
        <end position="163"/>
    </location>
</feature>
<comment type="caution">
    <text evidence="6">The sequence shown here is derived from an EMBL/GenBank/DDBJ whole genome shotgun (WGS) entry which is preliminary data.</text>
</comment>
<dbReference type="OrthoDB" id="5730196at2"/>
<dbReference type="NCBIfam" id="TIGR01730">
    <property type="entry name" value="RND_mfp"/>
    <property type="match status" value="1"/>
</dbReference>
<dbReference type="Gene3D" id="2.40.50.100">
    <property type="match status" value="1"/>
</dbReference>
<feature type="domain" description="CusB-like beta-barrel" evidence="5">
    <location>
        <begin position="198"/>
        <end position="273"/>
    </location>
</feature>
<dbReference type="InterPro" id="IPR058624">
    <property type="entry name" value="MdtA-like_HH"/>
</dbReference>
<keyword evidence="3" id="KW-0732">Signal</keyword>
<dbReference type="Gene3D" id="1.10.287.470">
    <property type="entry name" value="Helix hairpin bin"/>
    <property type="match status" value="1"/>
</dbReference>
<dbReference type="InterPro" id="IPR058792">
    <property type="entry name" value="Beta-barrel_RND_2"/>
</dbReference>
<feature type="domain" description="Multidrug resistance protein MdtA-like alpha-helical hairpin" evidence="4">
    <location>
        <begin position="91"/>
        <end position="160"/>
    </location>
</feature>
<keyword evidence="7" id="KW-1185">Reference proteome</keyword>
<dbReference type="Gene3D" id="2.40.30.170">
    <property type="match status" value="1"/>
</dbReference>
<dbReference type="SUPFAM" id="SSF111369">
    <property type="entry name" value="HlyD-like secretion proteins"/>
    <property type="match status" value="1"/>
</dbReference>
<evidence type="ECO:0000259" key="5">
    <source>
        <dbReference type="Pfam" id="PF25954"/>
    </source>
</evidence>
<dbReference type="PROSITE" id="PS51257">
    <property type="entry name" value="PROKAR_LIPOPROTEIN"/>
    <property type="match status" value="1"/>
</dbReference>
<evidence type="ECO:0000256" key="1">
    <source>
        <dbReference type="ARBA" id="ARBA00009477"/>
    </source>
</evidence>
<dbReference type="InterPro" id="IPR006143">
    <property type="entry name" value="RND_pump_MFP"/>
</dbReference>
<dbReference type="EMBL" id="SMAO01000012">
    <property type="protein sequence ID" value="TCT18741.1"/>
    <property type="molecule type" value="Genomic_DNA"/>
</dbReference>
<dbReference type="GO" id="GO:1990281">
    <property type="term" value="C:efflux pump complex"/>
    <property type="evidence" value="ECO:0007669"/>
    <property type="project" value="TreeGrafter"/>
</dbReference>
<evidence type="ECO:0000313" key="7">
    <source>
        <dbReference type="Proteomes" id="UP000295717"/>
    </source>
</evidence>
<dbReference type="PANTHER" id="PTHR30469:SF18">
    <property type="entry name" value="RESISTANCE-NODULATION-CELL DIVISION (RND) EFFLUX MEMBRANE FUSION PROTEIN-RELATED"/>
    <property type="match status" value="1"/>
</dbReference>
<evidence type="ECO:0000259" key="4">
    <source>
        <dbReference type="Pfam" id="PF25876"/>
    </source>
</evidence>
<dbReference type="Proteomes" id="UP000295717">
    <property type="component" value="Unassembled WGS sequence"/>
</dbReference>
<evidence type="ECO:0000313" key="6">
    <source>
        <dbReference type="EMBL" id="TCT18741.1"/>
    </source>
</evidence>
<sequence>MRTIKWLAVLGWFLACGLQAAGTPTLDTAVVTARTLPREYRLDGLIEAVNRSTVSAQTSGQVQEMFYDVDDYVEKNAILVRLKDTEQRAQVSQAEADLKSATARLRQLKDEHERIAGLYRKKAVSDSAMDQATASLATAQADLDAATARLEQAREQLAYTEIRAPYSGIVAQRHIELGSMVNSGAPVMSGISLDDLRVIVDVPQSIIQSVRRSAQSGAAVRVYLPDGEVVAGAGITVFPLADPGSNTFKVRIDLPNQSDARPRLLFPGMFVKTGLVVGEKSVLTVPRSAVAQRSEVTGIYVVAESGRIHFRQIRLGQSLPDAEVVLAGLTEGERVALDPIAAGVALKSQRTAVTQETGHD</sequence>
<accession>A0A4R3MTY8</accession>
<gene>
    <name evidence="6" type="ORF">EDC35_11264</name>
</gene>
<dbReference type="RefSeq" id="WP_132978572.1">
    <property type="nucleotide sequence ID" value="NZ_SMAO01000012.1"/>
</dbReference>
<keyword evidence="2" id="KW-0175">Coiled coil</keyword>
<feature type="chain" id="PRO_5020664123" evidence="3">
    <location>
        <begin position="21"/>
        <end position="360"/>
    </location>
</feature>